<evidence type="ECO:0000256" key="13">
    <source>
        <dbReference type="SAM" id="Phobius"/>
    </source>
</evidence>
<sequence length="52" mass="6591">MPQMAPMNWILLYMMFSFIFILFNFMNFYIFMINKNTDPNKNIFKKILNWKW</sequence>
<keyword evidence="5 12" id="KW-0138">CF(0)</keyword>
<dbReference type="GO" id="GO:0015986">
    <property type="term" value="P:proton motive force-driven ATP synthesis"/>
    <property type="evidence" value="ECO:0007669"/>
    <property type="project" value="InterPro"/>
</dbReference>
<evidence type="ECO:0000256" key="8">
    <source>
        <dbReference type="ARBA" id="ARBA00022989"/>
    </source>
</evidence>
<dbReference type="EMBL" id="MW465274">
    <property type="protein sequence ID" value="QRV62418.1"/>
    <property type="molecule type" value="Genomic_DNA"/>
</dbReference>
<keyword evidence="4 12" id="KW-0813">Transport</keyword>
<evidence type="ECO:0000256" key="6">
    <source>
        <dbReference type="ARBA" id="ARBA00022692"/>
    </source>
</evidence>
<evidence type="ECO:0000256" key="12">
    <source>
        <dbReference type="RuleBase" id="RU003661"/>
    </source>
</evidence>
<evidence type="ECO:0000256" key="4">
    <source>
        <dbReference type="ARBA" id="ARBA00022448"/>
    </source>
</evidence>
<dbReference type="GO" id="GO:0045259">
    <property type="term" value="C:proton-transporting ATP synthase complex"/>
    <property type="evidence" value="ECO:0007669"/>
    <property type="project" value="UniProtKB-KW"/>
</dbReference>
<name>A0A894JPQ9_9DYTI</name>
<comment type="subunit">
    <text evidence="3">F-type ATPases have 2 components, CF(1) - the catalytic core - and CF(0) - the membrane proton channel.</text>
</comment>
<evidence type="ECO:0000313" key="14">
    <source>
        <dbReference type="EMBL" id="QRV62418.1"/>
    </source>
</evidence>
<gene>
    <name evidence="14" type="primary">atp8</name>
</gene>
<keyword evidence="6 12" id="KW-0812">Transmembrane</keyword>
<dbReference type="AlphaFoldDB" id="A0A894JPQ9"/>
<evidence type="ECO:0000256" key="1">
    <source>
        <dbReference type="ARBA" id="ARBA00004304"/>
    </source>
</evidence>
<proteinExistence type="inferred from homology"/>
<geneLocation type="mitochondrion" evidence="14"/>
<keyword evidence="9 12" id="KW-0406">Ion transport</keyword>
<organism evidence="14">
    <name type="scientific">Graptodytes pictus</name>
    <dbReference type="NCBI Taxonomy" id="224486"/>
    <lineage>
        <taxon>Eukaryota</taxon>
        <taxon>Metazoa</taxon>
        <taxon>Ecdysozoa</taxon>
        <taxon>Arthropoda</taxon>
        <taxon>Hexapoda</taxon>
        <taxon>Insecta</taxon>
        <taxon>Pterygota</taxon>
        <taxon>Neoptera</taxon>
        <taxon>Endopterygota</taxon>
        <taxon>Coleoptera</taxon>
        <taxon>Adephaga</taxon>
        <taxon>Dytiscoidea</taxon>
        <taxon>Dytiscidae</taxon>
        <taxon>Hydroporinae</taxon>
        <taxon>Hydroporini</taxon>
        <taxon>Graptodytes</taxon>
    </lineage>
</organism>
<evidence type="ECO:0000256" key="3">
    <source>
        <dbReference type="ARBA" id="ARBA00011291"/>
    </source>
</evidence>
<evidence type="ECO:0000256" key="5">
    <source>
        <dbReference type="ARBA" id="ARBA00022547"/>
    </source>
</evidence>
<evidence type="ECO:0000256" key="10">
    <source>
        <dbReference type="ARBA" id="ARBA00023128"/>
    </source>
</evidence>
<dbReference type="Pfam" id="PF00895">
    <property type="entry name" value="ATP-synt_8"/>
    <property type="match status" value="1"/>
</dbReference>
<dbReference type="GO" id="GO:0015078">
    <property type="term" value="F:proton transmembrane transporter activity"/>
    <property type="evidence" value="ECO:0007669"/>
    <property type="project" value="InterPro"/>
</dbReference>
<evidence type="ECO:0000256" key="9">
    <source>
        <dbReference type="ARBA" id="ARBA00023065"/>
    </source>
</evidence>
<keyword evidence="10 12" id="KW-0496">Mitochondrion</keyword>
<comment type="subcellular location">
    <subcellularLocation>
        <location evidence="1 12">Mitochondrion membrane</location>
        <topology evidence="1 12">Single-pass membrane protein</topology>
    </subcellularLocation>
</comment>
<reference evidence="14" key="1">
    <citation type="journal article" date="2021" name="Mol. Phylogenet. Evol.">
        <title>Habitat preference and diversification rates in a speciose lineage of diving beetles.</title>
        <authorList>
            <person name="Villastrigo A."/>
            <person name="Abellan P."/>
            <person name="Ribera I."/>
        </authorList>
    </citation>
    <scope>NUCLEOTIDE SEQUENCE</scope>
</reference>
<evidence type="ECO:0000256" key="11">
    <source>
        <dbReference type="ARBA" id="ARBA00023136"/>
    </source>
</evidence>
<comment type="similarity">
    <text evidence="2 12">Belongs to the ATPase protein 8 family.</text>
</comment>
<protein>
    <recommendedName>
        <fullName evidence="12">ATP synthase complex subunit 8</fullName>
    </recommendedName>
</protein>
<keyword evidence="11 13" id="KW-0472">Membrane</keyword>
<keyword evidence="8 13" id="KW-1133">Transmembrane helix</keyword>
<dbReference type="GO" id="GO:0031966">
    <property type="term" value="C:mitochondrial membrane"/>
    <property type="evidence" value="ECO:0007669"/>
    <property type="project" value="UniProtKB-SubCell"/>
</dbReference>
<dbReference type="InterPro" id="IPR001421">
    <property type="entry name" value="ATP8_metazoa"/>
</dbReference>
<evidence type="ECO:0000256" key="2">
    <source>
        <dbReference type="ARBA" id="ARBA00008892"/>
    </source>
</evidence>
<keyword evidence="7 12" id="KW-0375">Hydrogen ion transport</keyword>
<accession>A0A894JPQ9</accession>
<feature type="transmembrane region" description="Helical" evidence="13">
    <location>
        <begin position="12"/>
        <end position="32"/>
    </location>
</feature>
<evidence type="ECO:0000256" key="7">
    <source>
        <dbReference type="ARBA" id="ARBA00022781"/>
    </source>
</evidence>